<feature type="signal peptide" evidence="6">
    <location>
        <begin position="1"/>
        <end position="27"/>
    </location>
</feature>
<accession>A0A398CKX9</accession>
<evidence type="ECO:0008006" key="9">
    <source>
        <dbReference type="Google" id="ProtNLM"/>
    </source>
</evidence>
<dbReference type="InterPro" id="IPR018513">
    <property type="entry name" value="Cell_synthase_bac"/>
</dbReference>
<dbReference type="AlphaFoldDB" id="A0A398CKX9"/>
<keyword evidence="6" id="KW-0732">Signal</keyword>
<dbReference type="GO" id="GO:0006011">
    <property type="term" value="P:UDP-alpha-D-glucose metabolic process"/>
    <property type="evidence" value="ECO:0007669"/>
    <property type="project" value="InterPro"/>
</dbReference>
<dbReference type="PANTHER" id="PTHR39083">
    <property type="entry name" value="CYCLIC DI-GMP-BINDING PROTEIN"/>
    <property type="match status" value="1"/>
</dbReference>
<keyword evidence="2" id="KW-1003">Cell membrane</keyword>
<keyword evidence="4" id="KW-1133">Transmembrane helix</keyword>
<dbReference type="PANTHER" id="PTHR39083:SF1">
    <property type="entry name" value="CYCLIC DI-GMP-BINDING PROTEIN"/>
    <property type="match status" value="1"/>
</dbReference>
<dbReference type="RefSeq" id="WP_119152367.1">
    <property type="nucleotide sequence ID" value="NZ_QXJM01000052.1"/>
</dbReference>
<dbReference type="Gene3D" id="2.60.120.260">
    <property type="entry name" value="Galactose-binding domain-like"/>
    <property type="match status" value="1"/>
</dbReference>
<reference evidence="7 8" key="1">
    <citation type="submission" date="2018-09" db="EMBL/GenBank/DDBJ databases">
        <title>Cohnella cavernae sp. nov., isolated from a karst cave.</title>
        <authorList>
            <person name="Zhu H."/>
        </authorList>
    </citation>
    <scope>NUCLEOTIDE SEQUENCE [LARGE SCALE GENOMIC DNA]</scope>
    <source>
        <strain evidence="7 8">K2E09-144</strain>
    </source>
</reference>
<dbReference type="OrthoDB" id="2440594at2"/>
<gene>
    <name evidence="7" type="ORF">D3H35_27800</name>
</gene>
<name>A0A398CKX9_9BACL</name>
<comment type="subcellular location">
    <subcellularLocation>
        <location evidence="1">Cell membrane</location>
        <topology evidence="1">Single-pass membrane protein</topology>
    </subcellularLocation>
</comment>
<feature type="chain" id="PRO_5017378028" description="Cellulose biosynthesis cyclic di-GMP-binding regulatory protein BcsB" evidence="6">
    <location>
        <begin position="28"/>
        <end position="291"/>
    </location>
</feature>
<evidence type="ECO:0000313" key="7">
    <source>
        <dbReference type="EMBL" id="RIE00547.1"/>
    </source>
</evidence>
<protein>
    <recommendedName>
        <fullName evidence="9">Cellulose biosynthesis cyclic di-GMP-binding regulatory protein BcsB</fullName>
    </recommendedName>
</protein>
<evidence type="ECO:0000256" key="4">
    <source>
        <dbReference type="ARBA" id="ARBA00022989"/>
    </source>
</evidence>
<evidence type="ECO:0000256" key="6">
    <source>
        <dbReference type="SAM" id="SignalP"/>
    </source>
</evidence>
<evidence type="ECO:0000313" key="8">
    <source>
        <dbReference type="Proteomes" id="UP000266340"/>
    </source>
</evidence>
<evidence type="ECO:0000256" key="1">
    <source>
        <dbReference type="ARBA" id="ARBA00004162"/>
    </source>
</evidence>
<evidence type="ECO:0000256" key="5">
    <source>
        <dbReference type="ARBA" id="ARBA00023136"/>
    </source>
</evidence>
<organism evidence="7 8">
    <name type="scientific">Cohnella faecalis</name>
    <dbReference type="NCBI Taxonomy" id="2315694"/>
    <lineage>
        <taxon>Bacteria</taxon>
        <taxon>Bacillati</taxon>
        <taxon>Bacillota</taxon>
        <taxon>Bacilli</taxon>
        <taxon>Bacillales</taxon>
        <taxon>Paenibacillaceae</taxon>
        <taxon>Cohnella</taxon>
    </lineage>
</organism>
<keyword evidence="5" id="KW-0472">Membrane</keyword>
<dbReference type="Proteomes" id="UP000266340">
    <property type="component" value="Unassembled WGS sequence"/>
</dbReference>
<evidence type="ECO:0000256" key="2">
    <source>
        <dbReference type="ARBA" id="ARBA00022475"/>
    </source>
</evidence>
<keyword evidence="8" id="KW-1185">Reference proteome</keyword>
<evidence type="ECO:0000256" key="3">
    <source>
        <dbReference type="ARBA" id="ARBA00022692"/>
    </source>
</evidence>
<dbReference type="GO" id="GO:0005886">
    <property type="term" value="C:plasma membrane"/>
    <property type="evidence" value="ECO:0007669"/>
    <property type="project" value="UniProtKB-SubCell"/>
</dbReference>
<dbReference type="Pfam" id="PF03170">
    <property type="entry name" value="BcsB"/>
    <property type="match status" value="1"/>
</dbReference>
<dbReference type="EMBL" id="QXJM01000052">
    <property type="protein sequence ID" value="RIE00547.1"/>
    <property type="molecule type" value="Genomic_DNA"/>
</dbReference>
<sequence length="291" mass="32459">MKRTASNWILMVAMIVVILSSQSAAYAETGAQSSSANESRSIFSEERVFRGENARQDSYFEIGKGLEARQGSSINIYYSHSETLLPEYSNLTVLLDDVPLGSVTLSKENEKETLWSIDLSNLSLKPGFHKLSFWGKMKVSNVICEDPENSAAWLVIHKKSAVALHLEQSYEKADLTQYPSPFIERGSPDPLRAIIVLPDKFNQDEFKAAARISRFFALQTPNHRLNVPVYVESDVTDALARSHSIVWIGKADRWLAKGKSVTEAFAQSKDADQLAKGLSAKRLHPGMPKIR</sequence>
<keyword evidence="3" id="KW-0812">Transmembrane</keyword>
<proteinExistence type="predicted"/>
<comment type="caution">
    <text evidence="7">The sequence shown here is derived from an EMBL/GenBank/DDBJ whole genome shotgun (WGS) entry which is preliminary data.</text>
</comment>